<dbReference type="AlphaFoldDB" id="A0AA50HL61"/>
<name>A0AA50HL61_9GAMM</name>
<proteinExistence type="predicted"/>
<dbReference type="EMBL" id="CP132353">
    <property type="protein sequence ID" value="WLS78828.1"/>
    <property type="molecule type" value="Genomic_DNA"/>
</dbReference>
<accession>A0AA50HL61</accession>
<evidence type="ECO:0000313" key="2">
    <source>
        <dbReference type="Proteomes" id="UP001228139"/>
    </source>
</evidence>
<dbReference type="Proteomes" id="UP001228139">
    <property type="component" value="Chromosome"/>
</dbReference>
<organism evidence="1 2">
    <name type="scientific">Erwinia pyri</name>
    <dbReference type="NCBI Taxonomy" id="3062598"/>
    <lineage>
        <taxon>Bacteria</taxon>
        <taxon>Pseudomonadati</taxon>
        <taxon>Pseudomonadota</taxon>
        <taxon>Gammaproteobacteria</taxon>
        <taxon>Enterobacterales</taxon>
        <taxon>Erwiniaceae</taxon>
        <taxon>Erwinia</taxon>
    </lineage>
</organism>
<sequence length="87" mass="9841">MSHQIVSMTKHVSIYRGFTIQRLPRSVAYPNHRYQVTKDGLYYGQDFAQAEAVKIIDTLCAAQQEWTDKLSGFLPSSEVTSVSVTDE</sequence>
<reference evidence="1 2" key="1">
    <citation type="submission" date="2023-07" db="EMBL/GenBank/DDBJ databases">
        <title>Pathogenic bacteria of pear tree diseases.</title>
        <authorList>
            <person name="Zhang Z."/>
            <person name="He L."/>
            <person name="Huang R."/>
        </authorList>
    </citation>
    <scope>NUCLEOTIDE SEQUENCE [LARGE SCALE GENOMIC DNA]</scope>
    <source>
        <strain evidence="1 2">DE2</strain>
    </source>
</reference>
<dbReference type="RefSeq" id="WP_306209058.1">
    <property type="nucleotide sequence ID" value="NZ_CP132353.1"/>
</dbReference>
<evidence type="ECO:0000313" key="1">
    <source>
        <dbReference type="EMBL" id="WLS78828.1"/>
    </source>
</evidence>
<dbReference type="KEGG" id="epi:Q3V30_20795"/>
<protein>
    <submittedName>
        <fullName evidence="1">Uncharacterized protein</fullName>
    </submittedName>
</protein>
<keyword evidence="2" id="KW-1185">Reference proteome</keyword>
<gene>
    <name evidence="1" type="ORF">Q3V30_20795</name>
</gene>